<keyword evidence="4 5" id="KW-0472">Membrane</keyword>
<evidence type="ECO:0000256" key="5">
    <source>
        <dbReference type="SAM" id="Phobius"/>
    </source>
</evidence>
<feature type="domain" description="ABC-2 type transporter transmembrane" evidence="6">
    <location>
        <begin position="32"/>
        <end position="370"/>
    </location>
</feature>
<comment type="caution">
    <text evidence="7">The sequence shown here is derived from an EMBL/GenBank/DDBJ whole genome shotgun (WGS) entry which is preliminary data.</text>
</comment>
<dbReference type="OrthoDB" id="3268959at2"/>
<keyword evidence="8" id="KW-1185">Reference proteome</keyword>
<dbReference type="InterPro" id="IPR013525">
    <property type="entry name" value="ABC2_TM"/>
</dbReference>
<dbReference type="RefSeq" id="WP_133847393.1">
    <property type="nucleotide sequence ID" value="NZ_SNXZ01000001.1"/>
</dbReference>
<sequence>MTEVDFRVLRAGAWREFLVALRSRLLAIGAAIAVVLVAGYLVVQAAVLDTPEHATVGLSGQATALHDALAAAANARGLDIEVTEVAEVAQGREQVQDGALDALVSGSPAELQVLVRNGLDRGLRAVLDGLQQQQVLLSQVAQLAQNAQSDVDPQAVVKAIDSASVSVHVLESVDPQRGQRLALALVTVLLLTGGLLVGTARLTAGAAADRGSRTAEVLFGAATPKAVATGRVAGAAAACGAGLLAIGVVGLVLALLMGVLTLPGAGIATVFWGVVWALIGSVLYGLVAVAAGSLVPGRWAATKVLLVVSALPLLSLLLGFALLISSPSGTLLAVLAVLPPFAPVLVPGMIALGSASALVVILALLLTAVAGVFVHRYAIRVYTGGMLAPGDHLVQVRDALNP</sequence>
<feature type="transmembrane region" description="Helical" evidence="5">
    <location>
        <begin position="25"/>
        <end position="43"/>
    </location>
</feature>
<evidence type="ECO:0000256" key="3">
    <source>
        <dbReference type="ARBA" id="ARBA00022989"/>
    </source>
</evidence>
<evidence type="ECO:0000256" key="4">
    <source>
        <dbReference type="ARBA" id="ARBA00023136"/>
    </source>
</evidence>
<proteinExistence type="predicted"/>
<reference evidence="7 8" key="1">
    <citation type="submission" date="2019-03" db="EMBL/GenBank/DDBJ databases">
        <title>Genomic Encyclopedia of Type Strains, Phase IV (KMG-IV): sequencing the most valuable type-strain genomes for metagenomic binning, comparative biology and taxonomic classification.</title>
        <authorList>
            <person name="Goeker M."/>
        </authorList>
    </citation>
    <scope>NUCLEOTIDE SEQUENCE [LARGE SCALE GENOMIC DNA]</scope>
    <source>
        <strain evidence="7 8">DSM 45361</strain>
    </source>
</reference>
<keyword evidence="3 5" id="KW-1133">Transmembrane helix</keyword>
<evidence type="ECO:0000313" key="7">
    <source>
        <dbReference type="EMBL" id="TDQ04502.1"/>
    </source>
</evidence>
<dbReference type="AlphaFoldDB" id="A0A4R6SMF2"/>
<feature type="transmembrane region" description="Helical" evidence="5">
    <location>
        <begin position="181"/>
        <end position="204"/>
    </location>
</feature>
<keyword evidence="2 5" id="KW-0812">Transmembrane</keyword>
<dbReference type="Pfam" id="PF12698">
    <property type="entry name" value="ABC2_membrane_3"/>
    <property type="match status" value="1"/>
</dbReference>
<feature type="transmembrane region" description="Helical" evidence="5">
    <location>
        <begin position="344"/>
        <end position="374"/>
    </location>
</feature>
<comment type="subcellular location">
    <subcellularLocation>
        <location evidence="1">Membrane</location>
        <topology evidence="1">Multi-pass membrane protein</topology>
    </subcellularLocation>
</comment>
<dbReference type="GO" id="GO:0140359">
    <property type="term" value="F:ABC-type transporter activity"/>
    <property type="evidence" value="ECO:0007669"/>
    <property type="project" value="InterPro"/>
</dbReference>
<evidence type="ECO:0000259" key="6">
    <source>
        <dbReference type="Pfam" id="PF12698"/>
    </source>
</evidence>
<dbReference type="Proteomes" id="UP000295444">
    <property type="component" value="Unassembled WGS sequence"/>
</dbReference>
<organism evidence="7 8">
    <name type="scientific">Labedaea rhizosphaerae</name>
    <dbReference type="NCBI Taxonomy" id="598644"/>
    <lineage>
        <taxon>Bacteria</taxon>
        <taxon>Bacillati</taxon>
        <taxon>Actinomycetota</taxon>
        <taxon>Actinomycetes</taxon>
        <taxon>Pseudonocardiales</taxon>
        <taxon>Pseudonocardiaceae</taxon>
        <taxon>Labedaea</taxon>
    </lineage>
</organism>
<feature type="transmembrane region" description="Helical" evidence="5">
    <location>
        <begin position="232"/>
        <end position="258"/>
    </location>
</feature>
<dbReference type="EMBL" id="SNXZ01000001">
    <property type="protein sequence ID" value="TDQ04502.1"/>
    <property type="molecule type" value="Genomic_DNA"/>
</dbReference>
<evidence type="ECO:0000256" key="1">
    <source>
        <dbReference type="ARBA" id="ARBA00004141"/>
    </source>
</evidence>
<feature type="transmembrane region" description="Helical" evidence="5">
    <location>
        <begin position="270"/>
        <end position="292"/>
    </location>
</feature>
<accession>A0A4R6SMF2</accession>
<feature type="transmembrane region" description="Helical" evidence="5">
    <location>
        <begin position="304"/>
        <end position="324"/>
    </location>
</feature>
<name>A0A4R6SMF2_LABRH</name>
<protein>
    <submittedName>
        <fullName evidence="7">ABC-2 type transport system permease protein</fullName>
    </submittedName>
</protein>
<evidence type="ECO:0000256" key="2">
    <source>
        <dbReference type="ARBA" id="ARBA00022692"/>
    </source>
</evidence>
<evidence type="ECO:0000313" key="8">
    <source>
        <dbReference type="Proteomes" id="UP000295444"/>
    </source>
</evidence>
<dbReference type="GO" id="GO:0016020">
    <property type="term" value="C:membrane"/>
    <property type="evidence" value="ECO:0007669"/>
    <property type="project" value="UniProtKB-SubCell"/>
</dbReference>
<gene>
    <name evidence="7" type="ORF">EV186_101454</name>
</gene>